<dbReference type="Proteomes" id="UP000651120">
    <property type="component" value="Unassembled WGS sequence"/>
</dbReference>
<dbReference type="AlphaFoldDB" id="A0A371QZ13"/>
<sequence length="215" mass="24387">MKDARAIMSDNVKLDALDMLILYSIYTARGEVSRKVINKVVSYGILVRGGKFNPVDEPRLLRALRISHFGWIIPDVDERLRKLAEAGFLELRYEKKGRREVIYAKPKDIHGVFEVVKTALAKELSEARATAILESINEALELYRRGGSEGLVKALEESTYIAGVKYALVGWDGESYAKVMGELNKRGEEIRKKHPDMPGSAEFLELRRRIKEPLL</sequence>
<gene>
    <name evidence="2" type="ORF">CGL52_11680</name>
    <name evidence="1" type="ORF">HA333_11270</name>
</gene>
<accession>A0A371QZ13</accession>
<evidence type="ECO:0000313" key="1">
    <source>
        <dbReference type="EMBL" id="HII47983.1"/>
    </source>
</evidence>
<name>A0A371QZ13_9CREN</name>
<evidence type="ECO:0000313" key="2">
    <source>
        <dbReference type="EMBL" id="RFA96061.1"/>
    </source>
</evidence>
<reference evidence="1" key="2">
    <citation type="journal article" date="2020" name="bioRxiv">
        <title>A rank-normalized archaeal taxonomy based on genome phylogeny resolves widespread incomplete and uneven classifications.</title>
        <authorList>
            <person name="Rinke C."/>
            <person name="Chuvochina M."/>
            <person name="Mussig A.J."/>
            <person name="Chaumeil P.-A."/>
            <person name="Waite D.W."/>
            <person name="Whitman W.B."/>
            <person name="Parks D.H."/>
            <person name="Hugenholtz P."/>
        </authorList>
    </citation>
    <scope>NUCLEOTIDE SEQUENCE</scope>
    <source>
        <strain evidence="1">UBA8839</strain>
    </source>
</reference>
<reference evidence="2 3" key="1">
    <citation type="submission" date="2017-07" db="EMBL/GenBank/DDBJ databases">
        <title>Draft genome sequence of aerobic hyperthermophilic archaea, Pyrobaculum aerophilum YKB31 and YKB32.</title>
        <authorList>
            <person name="Mochizuki T."/>
            <person name="Berliner A.J."/>
            <person name="Yoshida-Takashima Y."/>
            <person name="Takaki Y."/>
            <person name="Nunoura T."/>
            <person name="Takai K."/>
        </authorList>
    </citation>
    <scope>NUCLEOTIDE SEQUENCE [LARGE SCALE GENOMIC DNA]</scope>
    <source>
        <strain evidence="2 3">YKB32</strain>
    </source>
</reference>
<organism evidence="2 3">
    <name type="scientific">Pyrobaculum aerophilum</name>
    <dbReference type="NCBI Taxonomy" id="13773"/>
    <lineage>
        <taxon>Archaea</taxon>
        <taxon>Thermoproteota</taxon>
        <taxon>Thermoprotei</taxon>
        <taxon>Thermoproteales</taxon>
        <taxon>Thermoproteaceae</taxon>
        <taxon>Pyrobaculum</taxon>
    </lineage>
</organism>
<dbReference type="EMBL" id="NMUF01000044">
    <property type="protein sequence ID" value="RFA96061.1"/>
    <property type="molecule type" value="Genomic_DNA"/>
</dbReference>
<dbReference type="EMBL" id="DUJP01000038">
    <property type="protein sequence ID" value="HII47983.1"/>
    <property type="molecule type" value="Genomic_DNA"/>
</dbReference>
<proteinExistence type="predicted"/>
<dbReference type="Proteomes" id="UP000256877">
    <property type="component" value="Unassembled WGS sequence"/>
</dbReference>
<evidence type="ECO:0000313" key="3">
    <source>
        <dbReference type="Proteomes" id="UP000256877"/>
    </source>
</evidence>
<protein>
    <submittedName>
        <fullName evidence="2">Uncharacterized protein</fullName>
    </submittedName>
</protein>
<comment type="caution">
    <text evidence="2">The sequence shown here is derived from an EMBL/GenBank/DDBJ whole genome shotgun (WGS) entry which is preliminary data.</text>
</comment>
<dbReference type="RefSeq" id="WP_116430611.1">
    <property type="nucleotide sequence ID" value="NZ_DUJP01000038.1"/>
</dbReference>